<evidence type="ECO:0000256" key="18">
    <source>
        <dbReference type="RuleBase" id="RU004161"/>
    </source>
</evidence>
<dbReference type="FunCoup" id="H2ZQD8">
    <property type="interactions" value="162"/>
</dbReference>
<dbReference type="GeneTree" id="ENSGT00390000006998"/>
<feature type="binding site" evidence="15">
    <location>
        <position position="229"/>
    </location>
    <ligand>
        <name>5-aminolevulinate</name>
        <dbReference type="ChEBI" id="CHEBI:356416"/>
        <label>1</label>
    </ligand>
</feature>
<dbReference type="InterPro" id="IPR013785">
    <property type="entry name" value="Aldolase_TIM"/>
</dbReference>
<evidence type="ECO:0000256" key="17">
    <source>
        <dbReference type="RuleBase" id="RU000515"/>
    </source>
</evidence>
<evidence type="ECO:0000256" key="1">
    <source>
        <dbReference type="ARBA" id="ARBA00001947"/>
    </source>
</evidence>
<comment type="function">
    <text evidence="11">Catalyzes an early step in the biosynthesis of tetrapyrroles. Binds two molecules of 5-aminolevulinate per subunit, each at a distinct site, and catalyzes their condensation to form porphobilinogen.</text>
</comment>
<sequence length="337" mass="36602">MSDVVLKGQLHSSIHHPTLRAWNSIGSNLNADTLMYPVFVTDSSDDAFEPIPSLPGQARHGVDHLIEFLRPLVQGDDSLPLKAVLVFGVPTKVKKDGRGSGADDPMGPVIRGIKKLRESFPELLVAADVCLCAYTDHGHCGILYENGKINNAPSVERLAQVGVKYAEAGAHIVAPSDMMDGRVKAIKLGLLKAGLAGYTSVLSYSAKFSSCFYGPFRDAAQSSPSFGDRKCYQLPPGARGLAMRAADRDVEEGADMLMVKPGLPYLDIIHEIKRRHPDHAMAVYHVSGEYAMLHHAAKNGALDLRSAVLESFASLRRAGSDVIITYFTPNVLRWLKE</sequence>
<evidence type="ECO:0000256" key="6">
    <source>
        <dbReference type="ARBA" id="ARBA00022723"/>
    </source>
</evidence>
<keyword evidence="7" id="KW-0862">Zinc</keyword>
<feature type="binding site" evidence="16">
    <location>
        <position position="130"/>
    </location>
    <ligand>
        <name>Zn(2+)</name>
        <dbReference type="ChEBI" id="CHEBI:29105"/>
        <label>1</label>
        <note>catalytic</note>
    </ligand>
</feature>
<dbReference type="PANTHER" id="PTHR11458:SF0">
    <property type="entry name" value="DELTA-AMINOLEVULINIC ACID DEHYDRATASE"/>
    <property type="match status" value="1"/>
</dbReference>
<keyword evidence="6" id="KW-0479">Metal-binding</keyword>
<comment type="similarity">
    <text evidence="3 18">Belongs to the ALAD family.</text>
</comment>
<evidence type="ECO:0000256" key="4">
    <source>
        <dbReference type="ARBA" id="ARBA00012053"/>
    </source>
</evidence>
<reference evidence="20" key="1">
    <citation type="submission" date="2003-08" db="EMBL/GenBank/DDBJ databases">
        <authorList>
            <person name="Birren B."/>
            <person name="Nusbaum C."/>
            <person name="Abebe A."/>
            <person name="Abouelleil A."/>
            <person name="Adekoya E."/>
            <person name="Ait-zahra M."/>
            <person name="Allen N."/>
            <person name="Allen T."/>
            <person name="An P."/>
            <person name="Anderson M."/>
            <person name="Anderson S."/>
            <person name="Arachchi H."/>
            <person name="Armbruster J."/>
            <person name="Bachantsang P."/>
            <person name="Baldwin J."/>
            <person name="Barry A."/>
            <person name="Bayul T."/>
            <person name="Blitshsteyn B."/>
            <person name="Bloom T."/>
            <person name="Blye J."/>
            <person name="Boguslavskiy L."/>
            <person name="Borowsky M."/>
            <person name="Boukhgalter B."/>
            <person name="Brunache A."/>
            <person name="Butler J."/>
            <person name="Calixte N."/>
            <person name="Calvo S."/>
            <person name="Camarata J."/>
            <person name="Campo K."/>
            <person name="Chang J."/>
            <person name="Cheshatsang Y."/>
            <person name="Citroen M."/>
            <person name="Collymore A."/>
            <person name="Considine T."/>
            <person name="Cook A."/>
            <person name="Cooke P."/>
            <person name="Corum B."/>
            <person name="Cuomo C."/>
            <person name="David R."/>
            <person name="Dawoe T."/>
            <person name="Degray S."/>
            <person name="Dodge S."/>
            <person name="Dooley K."/>
            <person name="Dorje P."/>
            <person name="Dorjee K."/>
            <person name="Dorris L."/>
            <person name="Duffey N."/>
            <person name="Dupes A."/>
            <person name="Elkins T."/>
            <person name="Engels R."/>
            <person name="Erickson J."/>
            <person name="Farina A."/>
            <person name="Faro S."/>
            <person name="Ferreira P."/>
            <person name="Fischer H."/>
            <person name="Fitzgerald M."/>
            <person name="Foley K."/>
            <person name="Gage D."/>
            <person name="Galagan J."/>
            <person name="Gearin G."/>
            <person name="Gnerre S."/>
            <person name="Gnirke A."/>
            <person name="Goyette A."/>
            <person name="Graham J."/>
            <person name="Grandbois E."/>
            <person name="Gyaltsen K."/>
            <person name="Hafez N."/>
            <person name="Hagopian D."/>
            <person name="Hagos B."/>
            <person name="Hall J."/>
            <person name="Hatcher B."/>
            <person name="Heller A."/>
            <person name="Higgins H."/>
            <person name="Honan T."/>
            <person name="Horn A."/>
            <person name="Houde N."/>
            <person name="Hughes L."/>
            <person name="Hulme W."/>
            <person name="Husby E."/>
            <person name="Iliev I."/>
            <person name="Jaffe D."/>
            <person name="Jones C."/>
            <person name="Kamal M."/>
            <person name="Kamat A."/>
            <person name="Kamvysselis M."/>
            <person name="Karlsson E."/>
            <person name="Kells C."/>
            <person name="Kieu A."/>
            <person name="Kisner P."/>
            <person name="Kodira C."/>
            <person name="Kulbokas E."/>
            <person name="Labutti K."/>
            <person name="Lama D."/>
            <person name="Landers T."/>
            <person name="Leger J."/>
            <person name="Levine S."/>
            <person name="Lewis D."/>
            <person name="Lewis T."/>
            <person name="Lindblad-toh K."/>
            <person name="Liu X."/>
            <person name="Lokyitsang T."/>
            <person name="Lokyitsang Y."/>
            <person name="Lucien O."/>
            <person name="Lui A."/>
            <person name="Ma L.J."/>
            <person name="Mabbitt R."/>
            <person name="Macdonald J."/>
            <person name="Maclean C."/>
            <person name="Major J."/>
            <person name="Manning J."/>
            <person name="Marabella R."/>
            <person name="Maru K."/>
            <person name="Matthews C."/>
            <person name="Mauceli E."/>
            <person name="Mccarthy M."/>
            <person name="Mcdonough S."/>
            <person name="Mcghee T."/>
            <person name="Meldrim J."/>
            <person name="Meneus L."/>
            <person name="Mesirov J."/>
            <person name="Mihalev A."/>
            <person name="Mihova T."/>
            <person name="Mikkelsen T."/>
            <person name="Mlenga V."/>
            <person name="Moru K."/>
            <person name="Mozes J."/>
            <person name="Mulrain L."/>
            <person name="Munson G."/>
            <person name="Naylor J."/>
            <person name="Newes C."/>
            <person name="Nguyen C."/>
            <person name="Nguyen N."/>
            <person name="Nguyen T."/>
            <person name="Nicol R."/>
            <person name="Nielsen C."/>
            <person name="Nizzari M."/>
            <person name="Norbu C."/>
            <person name="Norbu N."/>
            <person name="O'donnell P."/>
            <person name="Okoawo O."/>
            <person name="O'leary S."/>
            <person name="Omotosho B."/>
            <person name="O'neill K."/>
            <person name="Osman S."/>
            <person name="Parker S."/>
            <person name="Perrin D."/>
            <person name="Phunkhang P."/>
            <person name="Piqani B."/>
            <person name="Purcell S."/>
            <person name="Rachupka T."/>
            <person name="Ramasamy U."/>
            <person name="Rameau R."/>
            <person name="Ray V."/>
            <person name="Raymond C."/>
            <person name="Retta R."/>
            <person name="Richardson S."/>
            <person name="Rise C."/>
            <person name="Rodriguez J."/>
            <person name="Rogers J."/>
            <person name="Rogov P."/>
            <person name="Rutman M."/>
            <person name="Schupbach R."/>
            <person name="Seaman C."/>
            <person name="Settipalli S."/>
            <person name="Sharpe T."/>
            <person name="Sheridan J."/>
            <person name="Sherpa N."/>
            <person name="Shi J."/>
            <person name="Smirnov S."/>
            <person name="Smith C."/>
            <person name="Sougnez C."/>
            <person name="Spencer B."/>
            <person name="Stalker J."/>
            <person name="Stange-thomann N."/>
            <person name="Stavropoulos S."/>
            <person name="Stetson K."/>
            <person name="Stone C."/>
            <person name="Stone S."/>
            <person name="Stubbs M."/>
            <person name="Talamas J."/>
            <person name="Tchuinga P."/>
            <person name="Tenzing P."/>
            <person name="Tesfaye S."/>
            <person name="Theodore J."/>
            <person name="Thoulutsang Y."/>
            <person name="Topham K."/>
            <person name="Towey S."/>
            <person name="Tsamla T."/>
            <person name="Tsomo N."/>
            <person name="Vallee D."/>
            <person name="Vassiliev H."/>
            <person name="Venkataraman V."/>
            <person name="Vinson J."/>
            <person name="Vo A."/>
            <person name="Wade C."/>
            <person name="Wang S."/>
            <person name="Wangchuk T."/>
            <person name="Wangdi T."/>
            <person name="Whittaker C."/>
            <person name="Wilkinson J."/>
            <person name="Wu Y."/>
            <person name="Wyman D."/>
            <person name="Yadav S."/>
            <person name="Yang S."/>
            <person name="Yang X."/>
            <person name="Yeager S."/>
            <person name="Yee E."/>
            <person name="Young G."/>
            <person name="Zainoun J."/>
            <person name="Zembeck L."/>
            <person name="Zimmer A."/>
            <person name="Zody M."/>
            <person name="Lander E."/>
        </authorList>
    </citation>
    <scope>NUCLEOTIDE SEQUENCE [LARGE SCALE GENOMIC DNA]</scope>
</reference>
<dbReference type="PROSITE" id="PS00169">
    <property type="entry name" value="D_ALA_DEHYDRATASE"/>
    <property type="match status" value="1"/>
</dbReference>
<comment type="pathway">
    <text evidence="2">Porphyrin-containing compound metabolism; protoporphyrin-IX biosynthesis; coproporphyrinogen-III from 5-aminolevulinate: step 1/4.</text>
</comment>
<proteinExistence type="inferred from homology"/>
<feature type="binding site" evidence="16">
    <location>
        <position position="132"/>
    </location>
    <ligand>
        <name>Zn(2+)</name>
        <dbReference type="ChEBI" id="CHEBI:29105"/>
        <label>1</label>
        <note>catalytic</note>
    </ligand>
</feature>
<evidence type="ECO:0000256" key="3">
    <source>
        <dbReference type="ARBA" id="ARBA00008055"/>
    </source>
</evidence>
<evidence type="ECO:0000256" key="9">
    <source>
        <dbReference type="ARBA" id="ARBA00023239"/>
    </source>
</evidence>
<accession>H2ZQD8</accession>
<feature type="binding site" evidence="15">
    <location>
        <position position="326"/>
    </location>
    <ligand>
        <name>5-aminolevulinate</name>
        <dbReference type="ChEBI" id="CHEBI:356416"/>
        <label>2</label>
    </ligand>
</feature>
<feature type="binding site" evidence="16">
    <location>
        <position position="139"/>
    </location>
    <ligand>
        <name>Zn(2+)</name>
        <dbReference type="ChEBI" id="CHEBI:29105"/>
        <label>2</label>
    </ligand>
</feature>
<evidence type="ECO:0000256" key="7">
    <source>
        <dbReference type="ARBA" id="ARBA00022833"/>
    </source>
</evidence>
<keyword evidence="20" id="KW-1185">Reference proteome</keyword>
<evidence type="ECO:0000256" key="11">
    <source>
        <dbReference type="ARBA" id="ARBA00025628"/>
    </source>
</evidence>
<dbReference type="HOGENOM" id="CLU_035731_0_1_1"/>
<dbReference type="PANTHER" id="PTHR11458">
    <property type="entry name" value="DELTA-AMINOLEVULINIC ACID DEHYDRATASE"/>
    <property type="match status" value="1"/>
</dbReference>
<dbReference type="OMA" id="YQMDYAN"/>
<evidence type="ECO:0000256" key="16">
    <source>
        <dbReference type="PIRSR" id="PIRSR001415-4"/>
    </source>
</evidence>
<evidence type="ECO:0000313" key="19">
    <source>
        <dbReference type="Ensembl" id="ENSCSAVP00000019804.1"/>
    </source>
</evidence>
<dbReference type="SUPFAM" id="SSF51569">
    <property type="entry name" value="Aldolase"/>
    <property type="match status" value="1"/>
</dbReference>
<evidence type="ECO:0000256" key="2">
    <source>
        <dbReference type="ARBA" id="ARBA00004694"/>
    </source>
</evidence>
<evidence type="ECO:0000313" key="20">
    <source>
        <dbReference type="Proteomes" id="UP000007875"/>
    </source>
</evidence>
<dbReference type="NCBIfam" id="NF006762">
    <property type="entry name" value="PRK09283.1"/>
    <property type="match status" value="1"/>
</dbReference>
<dbReference type="GO" id="GO:0004655">
    <property type="term" value="F:porphobilinogen synthase activity"/>
    <property type="evidence" value="ECO:0007669"/>
    <property type="project" value="UniProtKB-EC"/>
</dbReference>
<feature type="active site" description="Schiff-base intermediate with substrate" evidence="14">
    <location>
        <position position="260"/>
    </location>
</feature>
<dbReference type="InterPro" id="IPR001731">
    <property type="entry name" value="ALAD"/>
</dbReference>
<keyword evidence="8" id="KW-0350">Heme biosynthesis</keyword>
<dbReference type="STRING" id="51511.ENSCSAVP00000019804"/>
<dbReference type="Pfam" id="PF00490">
    <property type="entry name" value="ALAD"/>
    <property type="match status" value="1"/>
</dbReference>
<comment type="subunit">
    <text evidence="12">Homooctamer; active form. Homohexamer; low activity form.</text>
</comment>
<feature type="binding site" evidence="15">
    <location>
        <position position="287"/>
    </location>
    <ligand>
        <name>5-aminolevulinate</name>
        <dbReference type="ChEBI" id="CHEBI:356416"/>
        <label>2</label>
    </ligand>
</feature>
<comment type="cofactor">
    <cofactor evidence="1">
        <name>Zn(2+)</name>
        <dbReference type="ChEBI" id="CHEBI:29105"/>
    </cofactor>
</comment>
<dbReference type="GO" id="GO:0005829">
    <property type="term" value="C:cytosol"/>
    <property type="evidence" value="ECO:0007669"/>
    <property type="project" value="TreeGrafter"/>
</dbReference>
<evidence type="ECO:0000256" key="12">
    <source>
        <dbReference type="ARBA" id="ARBA00025861"/>
    </source>
</evidence>
<dbReference type="Gene3D" id="3.20.20.70">
    <property type="entry name" value="Aldolase class I"/>
    <property type="match status" value="1"/>
</dbReference>
<dbReference type="InterPro" id="IPR030656">
    <property type="entry name" value="ALAD_AS"/>
</dbReference>
<feature type="active site" description="Schiff-base intermediate with substrate" evidence="14">
    <location>
        <position position="207"/>
    </location>
</feature>
<dbReference type="FunFam" id="3.20.20.70:FF:000048">
    <property type="entry name" value="Delta-aminolevulinic acid dehydratase"/>
    <property type="match status" value="1"/>
</dbReference>
<dbReference type="Proteomes" id="UP000007875">
    <property type="component" value="Unassembled WGS sequence"/>
</dbReference>
<dbReference type="AlphaFoldDB" id="H2ZQD8"/>
<evidence type="ECO:0000256" key="13">
    <source>
        <dbReference type="ARBA" id="ARBA00047651"/>
    </source>
</evidence>
<feature type="binding site" evidence="15">
    <location>
        <position position="217"/>
    </location>
    <ligand>
        <name>5-aminolevulinate</name>
        <dbReference type="ChEBI" id="CHEBI:356416"/>
        <label>1</label>
    </ligand>
</feature>
<dbReference type="EC" id="4.2.1.24" evidence="4 17"/>
<dbReference type="UniPathway" id="UPA00251">
    <property type="reaction ID" value="UER00318"/>
</dbReference>
<dbReference type="eggNOG" id="KOG2794">
    <property type="taxonomic scope" value="Eukaryota"/>
</dbReference>
<comment type="catalytic activity">
    <reaction evidence="13 17">
        <text>2 5-aminolevulinate = porphobilinogen + 2 H2O + H(+)</text>
        <dbReference type="Rhea" id="RHEA:24064"/>
        <dbReference type="ChEBI" id="CHEBI:15377"/>
        <dbReference type="ChEBI" id="CHEBI:15378"/>
        <dbReference type="ChEBI" id="CHEBI:58126"/>
        <dbReference type="ChEBI" id="CHEBI:356416"/>
        <dbReference type="EC" id="4.2.1.24"/>
    </reaction>
</comment>
<name>H2ZQD8_CIOSA</name>
<feature type="binding site" evidence="16">
    <location>
        <position position="231"/>
    </location>
    <ligand>
        <name>Zn(2+)</name>
        <dbReference type="ChEBI" id="CHEBI:29105"/>
        <label>2</label>
    </ligand>
</feature>
<reference evidence="19" key="2">
    <citation type="submission" date="2025-08" db="UniProtKB">
        <authorList>
            <consortium name="Ensembl"/>
        </authorList>
    </citation>
    <scope>IDENTIFICATION</scope>
</reference>
<evidence type="ECO:0000256" key="10">
    <source>
        <dbReference type="ARBA" id="ARBA00023244"/>
    </source>
</evidence>
<dbReference type="PRINTS" id="PR00144">
    <property type="entry name" value="DALDHYDRTASE"/>
</dbReference>
<dbReference type="GO" id="GO:0006782">
    <property type="term" value="P:protoporphyrinogen IX biosynthetic process"/>
    <property type="evidence" value="ECO:0007669"/>
    <property type="project" value="UniProtKB-UniPathway"/>
</dbReference>
<protein>
    <recommendedName>
        <fullName evidence="5 17">Delta-aminolevulinic acid dehydratase</fullName>
        <ecNumber evidence="4 17">4.2.1.24</ecNumber>
    </recommendedName>
</protein>
<dbReference type="SMART" id="SM01004">
    <property type="entry name" value="ALAD"/>
    <property type="match status" value="1"/>
</dbReference>
<evidence type="ECO:0000256" key="5">
    <source>
        <dbReference type="ARBA" id="ARBA00020771"/>
    </source>
</evidence>
<dbReference type="InParanoid" id="H2ZQD8"/>
<dbReference type="Ensembl" id="ENSCSAVT00000020017.1">
    <property type="protein sequence ID" value="ENSCSAVP00000019804.1"/>
    <property type="gene ID" value="ENSCSAVG00000011627.1"/>
</dbReference>
<evidence type="ECO:0000256" key="14">
    <source>
        <dbReference type="PIRSR" id="PIRSR001415-1"/>
    </source>
</evidence>
<keyword evidence="9 17" id="KW-0456">Lyase</keyword>
<dbReference type="GO" id="GO:0008270">
    <property type="term" value="F:zinc ion binding"/>
    <property type="evidence" value="ECO:0007669"/>
    <property type="project" value="TreeGrafter"/>
</dbReference>
<dbReference type="PIRSF" id="PIRSF001415">
    <property type="entry name" value="Porphbilin_synth"/>
    <property type="match status" value="1"/>
</dbReference>
<feature type="binding site" evidence="16">
    <location>
        <position position="140"/>
    </location>
    <ligand>
        <name>Zn(2+)</name>
        <dbReference type="ChEBI" id="CHEBI:29105"/>
        <label>1</label>
        <note>catalytic</note>
    </ligand>
</feature>
<reference evidence="19" key="3">
    <citation type="submission" date="2025-09" db="UniProtKB">
        <authorList>
            <consortium name="Ensembl"/>
        </authorList>
    </citation>
    <scope>IDENTIFICATION</scope>
</reference>
<organism evidence="19 20">
    <name type="scientific">Ciona savignyi</name>
    <name type="common">Pacific transparent sea squirt</name>
    <dbReference type="NCBI Taxonomy" id="51511"/>
    <lineage>
        <taxon>Eukaryota</taxon>
        <taxon>Metazoa</taxon>
        <taxon>Chordata</taxon>
        <taxon>Tunicata</taxon>
        <taxon>Ascidiacea</taxon>
        <taxon>Phlebobranchia</taxon>
        <taxon>Cionidae</taxon>
        <taxon>Ciona</taxon>
    </lineage>
</organism>
<keyword evidence="10 17" id="KW-0627">Porphyrin biosynthesis</keyword>
<evidence type="ECO:0000256" key="15">
    <source>
        <dbReference type="PIRSR" id="PIRSR001415-2"/>
    </source>
</evidence>
<evidence type="ECO:0000256" key="8">
    <source>
        <dbReference type="ARBA" id="ARBA00023133"/>
    </source>
</evidence>